<keyword evidence="3" id="KW-1185">Reference proteome</keyword>
<dbReference type="EMBL" id="CP134214">
    <property type="protein sequence ID" value="WND24077.1"/>
    <property type="molecule type" value="Genomic_DNA"/>
</dbReference>
<feature type="compositionally biased region" description="Low complexity" evidence="1">
    <location>
        <begin position="199"/>
        <end position="215"/>
    </location>
</feature>
<feature type="compositionally biased region" description="Low complexity" evidence="1">
    <location>
        <begin position="162"/>
        <end position="175"/>
    </location>
</feature>
<dbReference type="Proteomes" id="UP001249394">
    <property type="component" value="Plasmid punmamed1"/>
</dbReference>
<gene>
    <name evidence="2" type="ORF">RI060_42930</name>
</gene>
<evidence type="ECO:0000313" key="3">
    <source>
        <dbReference type="Proteomes" id="UP001249394"/>
    </source>
</evidence>
<feature type="region of interest" description="Disordered" evidence="1">
    <location>
        <begin position="111"/>
        <end position="257"/>
    </location>
</feature>
<sequence length="485" mass="52058">MTAKGLLATLIRAKDGDDVTVEGLCKTHTEGREMLTKAMRALVEDAFVVKFKIQRKASEVITLEDGSTEQRRGGSWWTTFTVDSIPFTADDVTAMLEDIFDDGNGNVKAVRVEPARLDRRERASDPPRPTNGNPSVGATCGNTHSPLDEGEENRDEPDPRPTDGFPTVGGPTVGPSAAHIRKKTSLPHAGDKKMGDVPSARSAVGVRSTSSSGSSELEDGSGFAAAGKEGSSSDQEDGTAGVPGQRQQEEPSLSREQLAAVRAVEAVLPPVLLAKLPYGQFPKRNRPAVLEALESRTVEQLRERVGRRWVAYGYEPALYDGTLTQPVGAALELISPSRYCPDLSCEDGTMIDTGAECRACLERRASRRAARAAGQLEKSSSKRTGSGRAPECVICQAPFHDDVPASGECLRCEKEAAAAFAALSARLGAPDADWQDLEAPADAEPSDGPQDEPEVDEETERLRAFYAHRYGTPDQVEAYCTEAPF</sequence>
<feature type="compositionally biased region" description="Polar residues" evidence="1">
    <location>
        <begin position="130"/>
        <end position="145"/>
    </location>
</feature>
<evidence type="ECO:0000313" key="2">
    <source>
        <dbReference type="EMBL" id="WND24077.1"/>
    </source>
</evidence>
<organism evidence="2 3">
    <name type="scientific">Streptomyces violaceus</name>
    <name type="common">Streptomyces venezuelae</name>
    <dbReference type="NCBI Taxonomy" id="1936"/>
    <lineage>
        <taxon>Bacteria</taxon>
        <taxon>Bacillati</taxon>
        <taxon>Actinomycetota</taxon>
        <taxon>Actinomycetes</taxon>
        <taxon>Kitasatosporales</taxon>
        <taxon>Streptomycetaceae</taxon>
        <taxon>Streptomyces</taxon>
    </lineage>
</organism>
<proteinExistence type="predicted"/>
<keyword evidence="2" id="KW-0614">Plasmid</keyword>
<name>A0ABY9UMD5_STRVL</name>
<geneLocation type="plasmid" evidence="2 3">
    <name>punmamed1</name>
</geneLocation>
<feature type="region of interest" description="Disordered" evidence="1">
    <location>
        <begin position="433"/>
        <end position="459"/>
    </location>
</feature>
<reference evidence="2 3" key="1">
    <citation type="submission" date="2023-09" db="EMBL/GenBank/DDBJ databases">
        <title>The genome sequence of Streptomyces anthocyanicus.</title>
        <authorList>
            <person name="Mo P."/>
        </authorList>
    </citation>
    <scope>NUCLEOTIDE SEQUENCE [LARGE SCALE GENOMIC DNA]</scope>
    <source>
        <strain evidence="2 3">JCM 4387</strain>
        <plasmid evidence="2 3">punmamed1</plasmid>
    </source>
</reference>
<protein>
    <submittedName>
        <fullName evidence="2">Uncharacterized protein</fullName>
    </submittedName>
</protein>
<feature type="compositionally biased region" description="Basic and acidic residues" evidence="1">
    <location>
        <begin position="111"/>
        <end position="125"/>
    </location>
</feature>
<evidence type="ECO:0000256" key="1">
    <source>
        <dbReference type="SAM" id="MobiDB-lite"/>
    </source>
</evidence>
<accession>A0ABY9UMD5</accession>